<organism evidence="2 4">
    <name type="scientific">Candidatus Iainarchaeum sp</name>
    <dbReference type="NCBI Taxonomy" id="3101447"/>
    <lineage>
        <taxon>Archaea</taxon>
        <taxon>Candidatus Iainarchaeota</taxon>
        <taxon>Candidatus Iainarchaeia</taxon>
        <taxon>Candidatus Iainarchaeales</taxon>
        <taxon>Candidatus Iainarchaeaceae</taxon>
        <taxon>Candidatus Iainarchaeum</taxon>
    </lineage>
</organism>
<reference evidence="3" key="3">
    <citation type="submission" date="2021-05" db="EMBL/GenBank/DDBJ databases">
        <title>Protein family content uncovers lineage relationships and bacterial pathway maintenance mechanisms in DPANN archaea.</title>
        <authorList>
            <person name="Castelle C.J."/>
            <person name="Meheust R."/>
            <person name="Jaffe A.L."/>
            <person name="Seitz K."/>
            <person name="Gong X."/>
            <person name="Baker B.J."/>
            <person name="Banfield J.F."/>
        </authorList>
    </citation>
    <scope>NUCLEOTIDE SEQUENCE</scope>
    <source>
        <strain evidence="3">RIFCSPLOWO2_01_FULL_43_13</strain>
    </source>
</reference>
<sequence length="226" mass="25362">MIVIVIASPSLLLQSRAYFLGKKKAFLFIDGSNFYHALRQNNLFGFFSYAALFQALSKEFEVSCVFFYDAVKNRLIEPGQYSRQQSFHERLKKEIPGIIIKTRKLKYLPSSERVEKAKAKAAFCKACTPKLESFLSDAGLLKLSKEKGIDILLVTDMIKGAFQNSFQTALLASGDADFVPAVELAQSLGKQVVNLHFYKGSSSELRNQCNTHKLILLDSKSNCILK</sequence>
<evidence type="ECO:0000259" key="1">
    <source>
        <dbReference type="Pfam" id="PF01936"/>
    </source>
</evidence>
<dbReference type="PANTHER" id="PTHR35458">
    <property type="entry name" value="SLR0755 PROTEIN"/>
    <property type="match status" value="1"/>
</dbReference>
<dbReference type="Proteomes" id="UP000527315">
    <property type="component" value="Unassembled WGS sequence"/>
</dbReference>
<comment type="caution">
    <text evidence="2">The sequence shown here is derived from an EMBL/GenBank/DDBJ whole genome shotgun (WGS) entry which is preliminary data.</text>
</comment>
<dbReference type="EMBL" id="JAGVWB010000004">
    <property type="protein sequence ID" value="MBS3057851.1"/>
    <property type="molecule type" value="Genomic_DNA"/>
</dbReference>
<evidence type="ECO:0000313" key="3">
    <source>
        <dbReference type="EMBL" id="MBS3057851.1"/>
    </source>
</evidence>
<dbReference type="InterPro" id="IPR047140">
    <property type="entry name" value="LabA"/>
</dbReference>
<evidence type="ECO:0000313" key="2">
    <source>
        <dbReference type="EMBL" id="HIH33348.1"/>
    </source>
</evidence>
<dbReference type="Proteomes" id="UP000680185">
    <property type="component" value="Unassembled WGS sequence"/>
</dbReference>
<dbReference type="EMBL" id="DUFJ01000082">
    <property type="protein sequence ID" value="HIH33348.1"/>
    <property type="molecule type" value="Genomic_DNA"/>
</dbReference>
<gene>
    <name evidence="2" type="ORF">HA227_03780</name>
    <name evidence="3" type="ORF">J4478_00435</name>
</gene>
<reference evidence="3" key="2">
    <citation type="submission" date="2021-03" db="EMBL/GenBank/DDBJ databases">
        <authorList>
            <person name="Jaffe A."/>
        </authorList>
    </citation>
    <scope>NUCLEOTIDE SEQUENCE</scope>
    <source>
        <strain evidence="3">RIFCSPLOWO2_01_FULL_43_13</strain>
    </source>
</reference>
<dbReference type="GO" id="GO:0004540">
    <property type="term" value="F:RNA nuclease activity"/>
    <property type="evidence" value="ECO:0007669"/>
    <property type="project" value="InterPro"/>
</dbReference>
<dbReference type="InterPro" id="IPR021139">
    <property type="entry name" value="NYN"/>
</dbReference>
<reference evidence="2" key="1">
    <citation type="journal article" date="2020" name="bioRxiv">
        <title>A rank-normalized archaeal taxonomy based on genome phylogeny resolves widespread incomplete and uneven classifications.</title>
        <authorList>
            <person name="Rinke C."/>
            <person name="Chuvochina M."/>
            <person name="Mussig A.J."/>
            <person name="Chaumeil P.-A."/>
            <person name="Waite D.W."/>
            <person name="Whitman W.B."/>
            <person name="Parks D.H."/>
            <person name="Hugenholtz P."/>
        </authorList>
    </citation>
    <scope>NUCLEOTIDE SEQUENCE</scope>
    <source>
        <strain evidence="2">UBA10036</strain>
    </source>
</reference>
<name>A0A7J4KU60_9ARCH</name>
<accession>A0A7J4KU60</accession>
<proteinExistence type="predicted"/>
<dbReference type="Pfam" id="PF01936">
    <property type="entry name" value="NYN"/>
    <property type="match status" value="1"/>
</dbReference>
<feature type="domain" description="NYN" evidence="1">
    <location>
        <begin position="25"/>
        <end position="211"/>
    </location>
</feature>
<dbReference type="Gene3D" id="3.40.50.1010">
    <property type="entry name" value="5'-nuclease"/>
    <property type="match status" value="1"/>
</dbReference>
<protein>
    <submittedName>
        <fullName evidence="2">NYN domain-containing protein</fullName>
    </submittedName>
</protein>
<dbReference type="PANTHER" id="PTHR35458:SF8">
    <property type="entry name" value="SLR0650 PROTEIN"/>
    <property type="match status" value="1"/>
</dbReference>
<dbReference type="AlphaFoldDB" id="A0A7J4KU60"/>
<evidence type="ECO:0000313" key="4">
    <source>
        <dbReference type="Proteomes" id="UP000527315"/>
    </source>
</evidence>